<dbReference type="SUPFAM" id="SSF50685">
    <property type="entry name" value="Barwin-like endoglucanases"/>
    <property type="match status" value="1"/>
</dbReference>
<dbReference type="InterPro" id="IPR009009">
    <property type="entry name" value="RlpA-like_DPBB"/>
</dbReference>
<evidence type="ECO:0000259" key="6">
    <source>
        <dbReference type="Pfam" id="PF03330"/>
    </source>
</evidence>
<dbReference type="GO" id="GO:0008932">
    <property type="term" value="F:lytic endotransglycosylase activity"/>
    <property type="evidence" value="ECO:0007669"/>
    <property type="project" value="UniProtKB-UniRule"/>
</dbReference>
<reference evidence="7" key="1">
    <citation type="submission" date="2018-12" db="EMBL/GenBank/DDBJ databases">
        <authorList>
            <person name="Will S."/>
            <person name="Neumann-Schaal M."/>
            <person name="Henke P."/>
        </authorList>
    </citation>
    <scope>NUCLEOTIDE SEQUENCE</scope>
    <source>
        <strain evidence="7">PCC 7102</strain>
    </source>
</reference>
<comment type="similarity">
    <text evidence="3 4">Belongs to the RlpA family.</text>
</comment>
<evidence type="ECO:0000256" key="5">
    <source>
        <dbReference type="SAM" id="MobiDB-lite"/>
    </source>
</evidence>
<dbReference type="NCBIfam" id="TIGR00413">
    <property type="entry name" value="rlpA"/>
    <property type="match status" value="1"/>
</dbReference>
<dbReference type="PANTHER" id="PTHR34183:SF8">
    <property type="entry name" value="ENDOLYTIC PEPTIDOGLYCAN TRANSGLYCOSYLASE RLPA-RELATED"/>
    <property type="match status" value="1"/>
</dbReference>
<keyword evidence="8" id="KW-1185">Reference proteome</keyword>
<dbReference type="GO" id="GO:0000270">
    <property type="term" value="P:peptidoglycan metabolic process"/>
    <property type="evidence" value="ECO:0007669"/>
    <property type="project" value="UniProtKB-UniRule"/>
</dbReference>
<dbReference type="Gene3D" id="2.40.40.10">
    <property type="entry name" value="RlpA-like domain"/>
    <property type="match status" value="1"/>
</dbReference>
<dbReference type="InterPro" id="IPR012997">
    <property type="entry name" value="RplA"/>
</dbReference>
<dbReference type="InterPro" id="IPR034718">
    <property type="entry name" value="RlpA"/>
</dbReference>
<organism evidence="7 8">
    <name type="scientific">Dulcicalothrix desertica PCC 7102</name>
    <dbReference type="NCBI Taxonomy" id="232991"/>
    <lineage>
        <taxon>Bacteria</taxon>
        <taxon>Bacillati</taxon>
        <taxon>Cyanobacteriota</taxon>
        <taxon>Cyanophyceae</taxon>
        <taxon>Nostocales</taxon>
        <taxon>Calotrichaceae</taxon>
        <taxon>Dulcicalothrix</taxon>
    </lineage>
</organism>
<keyword evidence="3" id="KW-0732">Signal</keyword>
<dbReference type="EMBL" id="RSCL01000008">
    <property type="protein sequence ID" value="RUT05464.1"/>
    <property type="molecule type" value="Genomic_DNA"/>
</dbReference>
<proteinExistence type="inferred from homology"/>
<dbReference type="GO" id="GO:0071555">
    <property type="term" value="P:cell wall organization"/>
    <property type="evidence" value="ECO:0007669"/>
    <property type="project" value="UniProtKB-KW"/>
</dbReference>
<feature type="domain" description="RlpA-like protein double-psi beta-barrel" evidence="6">
    <location>
        <begin position="227"/>
        <end position="315"/>
    </location>
</feature>
<feature type="chain" id="PRO_5022282859" description="Probable endolytic peptidoglycan transglycosylase RlpA" evidence="3">
    <location>
        <begin position="26"/>
        <end position="319"/>
    </location>
</feature>
<evidence type="ECO:0000313" key="7">
    <source>
        <dbReference type="EMBL" id="RUT05464.1"/>
    </source>
</evidence>
<dbReference type="OrthoDB" id="9779128at2"/>
<evidence type="ECO:0000256" key="3">
    <source>
        <dbReference type="HAMAP-Rule" id="MF_02071"/>
    </source>
</evidence>
<feature type="signal peptide" evidence="3">
    <location>
        <begin position="1"/>
        <end position="25"/>
    </location>
</feature>
<gene>
    <name evidence="3" type="primary">rlpA</name>
    <name evidence="7" type="ORF">DSM106972_034710</name>
</gene>
<comment type="caution">
    <text evidence="7">The sequence shown here is derived from an EMBL/GenBank/DDBJ whole genome shotgun (WGS) entry which is preliminary data.</text>
</comment>
<dbReference type="PANTHER" id="PTHR34183">
    <property type="entry name" value="ENDOLYTIC PEPTIDOGLYCAN TRANSGLYCOSYLASE RLPA"/>
    <property type="match status" value="1"/>
</dbReference>
<dbReference type="CDD" id="cd22268">
    <property type="entry name" value="DPBB_RlpA-like"/>
    <property type="match status" value="1"/>
</dbReference>
<name>A0A433VH79_9CYAN</name>
<sequence length="319" mass="34087" precursor="true">MNNTKLWSVVALSTTVLGIPSVASATTAKKTSPQLPPSGDTTTGESSATAKPGTPTTVTQVHAHQIAGRQAATLYVRSIPVLTFVGEETNPVERANTIAAKINQLVASNVDANQITASWTKDGQSIKVNGEELIKIDASTILPDTTNNLAQDTLQATNRLRRLLGGAQPLNQPTIARQEKTQPQQPTAKKPQATKQQPIAKKPQVTKQQPVAKKPQQTTNARVTATKSGTASYYGYGDSTRTANGERFNPQDLTAAHRTLPFGTRVRVTNNWNGRSVIVRINDRGPFIRGRIIDVSLGAAKQLGMISSGIASVKVEVLD</sequence>
<dbReference type="InterPro" id="IPR036908">
    <property type="entry name" value="RlpA-like_sf"/>
</dbReference>
<dbReference type="Pfam" id="PF03330">
    <property type="entry name" value="DPBB_1"/>
    <property type="match status" value="1"/>
</dbReference>
<dbReference type="HAMAP" id="MF_02071">
    <property type="entry name" value="RlpA"/>
    <property type="match status" value="1"/>
</dbReference>
<keyword evidence="1 3" id="KW-0456">Lyase</keyword>
<dbReference type="AlphaFoldDB" id="A0A433VH79"/>
<dbReference type="RefSeq" id="WP_127081952.1">
    <property type="nucleotide sequence ID" value="NZ_RSCL01000008.1"/>
</dbReference>
<protein>
    <recommendedName>
        <fullName evidence="3">Probable endolytic peptidoglycan transglycosylase RlpA</fullName>
        <ecNumber evidence="3">4.2.2.-</ecNumber>
    </recommendedName>
</protein>
<keyword evidence="2 3" id="KW-0961">Cell wall biogenesis/degradation</keyword>
<feature type="region of interest" description="Disordered" evidence="5">
    <location>
        <begin position="168"/>
        <end position="225"/>
    </location>
</feature>
<evidence type="ECO:0000256" key="1">
    <source>
        <dbReference type="ARBA" id="ARBA00023239"/>
    </source>
</evidence>
<dbReference type="EC" id="4.2.2.-" evidence="3"/>
<reference evidence="7" key="2">
    <citation type="journal article" date="2019" name="Genome Biol. Evol.">
        <title>Day and night: Metabolic profiles and evolutionary relationships of six axenic non-marine cyanobacteria.</title>
        <authorList>
            <person name="Will S.E."/>
            <person name="Henke P."/>
            <person name="Boedeker C."/>
            <person name="Huang S."/>
            <person name="Brinkmann H."/>
            <person name="Rohde M."/>
            <person name="Jarek M."/>
            <person name="Friedl T."/>
            <person name="Seufert S."/>
            <person name="Schumacher M."/>
            <person name="Overmann J."/>
            <person name="Neumann-Schaal M."/>
            <person name="Petersen J."/>
        </authorList>
    </citation>
    <scope>NUCLEOTIDE SEQUENCE [LARGE SCALE GENOMIC DNA]</scope>
    <source>
        <strain evidence="7">PCC 7102</strain>
    </source>
</reference>
<feature type="region of interest" description="Disordered" evidence="5">
    <location>
        <begin position="25"/>
        <end position="55"/>
    </location>
</feature>
<feature type="compositionally biased region" description="Low complexity" evidence="5">
    <location>
        <begin position="181"/>
        <end position="203"/>
    </location>
</feature>
<evidence type="ECO:0000313" key="8">
    <source>
        <dbReference type="Proteomes" id="UP000271624"/>
    </source>
</evidence>
<evidence type="ECO:0000256" key="2">
    <source>
        <dbReference type="ARBA" id="ARBA00023316"/>
    </source>
</evidence>
<accession>A0A433VH79</accession>
<dbReference type="Proteomes" id="UP000271624">
    <property type="component" value="Unassembled WGS sequence"/>
</dbReference>
<comment type="function">
    <text evidence="3">Lytic transglycosylase with a strong preference for naked glycan strands that lack stem peptides.</text>
</comment>
<evidence type="ECO:0000256" key="4">
    <source>
        <dbReference type="RuleBase" id="RU003495"/>
    </source>
</evidence>
<feature type="compositionally biased region" description="Polar residues" evidence="5">
    <location>
        <begin position="205"/>
        <end position="225"/>
    </location>
</feature>